<evidence type="ECO:0000256" key="10">
    <source>
        <dbReference type="RuleBase" id="RU000461"/>
    </source>
</evidence>
<keyword evidence="4 9" id="KW-0349">Heme</keyword>
<dbReference type="Pfam" id="PF00067">
    <property type="entry name" value="p450"/>
    <property type="match status" value="1"/>
</dbReference>
<evidence type="ECO:0000256" key="8">
    <source>
        <dbReference type="ARBA" id="ARBA00023033"/>
    </source>
</evidence>
<name>A0A4Y7PKZ8_9AGAM</name>
<organism evidence="11 12">
    <name type="scientific">Rickenella mellea</name>
    <dbReference type="NCBI Taxonomy" id="50990"/>
    <lineage>
        <taxon>Eukaryota</taxon>
        <taxon>Fungi</taxon>
        <taxon>Dikarya</taxon>
        <taxon>Basidiomycota</taxon>
        <taxon>Agaricomycotina</taxon>
        <taxon>Agaricomycetes</taxon>
        <taxon>Hymenochaetales</taxon>
        <taxon>Rickenellaceae</taxon>
        <taxon>Rickenella</taxon>
    </lineage>
</organism>
<dbReference type="GO" id="GO:0005506">
    <property type="term" value="F:iron ion binding"/>
    <property type="evidence" value="ECO:0007669"/>
    <property type="project" value="InterPro"/>
</dbReference>
<keyword evidence="5 9" id="KW-0479">Metal-binding</keyword>
<dbReference type="AlphaFoldDB" id="A0A4Y7PKZ8"/>
<evidence type="ECO:0000256" key="1">
    <source>
        <dbReference type="ARBA" id="ARBA00001971"/>
    </source>
</evidence>
<dbReference type="STRING" id="50990.A0A4Y7PKZ8"/>
<comment type="cofactor">
    <cofactor evidence="1 9">
        <name>heme</name>
        <dbReference type="ChEBI" id="CHEBI:30413"/>
    </cofactor>
</comment>
<comment type="similarity">
    <text evidence="3 10">Belongs to the cytochrome P450 family.</text>
</comment>
<dbReference type="SUPFAM" id="SSF48264">
    <property type="entry name" value="Cytochrome P450"/>
    <property type="match status" value="1"/>
</dbReference>
<evidence type="ECO:0000256" key="3">
    <source>
        <dbReference type="ARBA" id="ARBA00010617"/>
    </source>
</evidence>
<evidence type="ECO:0000256" key="5">
    <source>
        <dbReference type="ARBA" id="ARBA00022723"/>
    </source>
</evidence>
<dbReference type="InterPro" id="IPR002401">
    <property type="entry name" value="Cyt_P450_E_grp-I"/>
</dbReference>
<dbReference type="CDD" id="cd11065">
    <property type="entry name" value="CYP64-like"/>
    <property type="match status" value="1"/>
</dbReference>
<reference evidence="11 12" key="1">
    <citation type="submission" date="2018-06" db="EMBL/GenBank/DDBJ databases">
        <title>A transcriptomic atlas of mushroom development highlights an independent origin of complex multicellularity.</title>
        <authorList>
            <consortium name="DOE Joint Genome Institute"/>
            <person name="Krizsan K."/>
            <person name="Almasi E."/>
            <person name="Merenyi Z."/>
            <person name="Sahu N."/>
            <person name="Viragh M."/>
            <person name="Koszo T."/>
            <person name="Mondo S."/>
            <person name="Kiss B."/>
            <person name="Balint B."/>
            <person name="Kues U."/>
            <person name="Barry K."/>
            <person name="Hegedus J.C."/>
            <person name="Henrissat B."/>
            <person name="Johnson J."/>
            <person name="Lipzen A."/>
            <person name="Ohm R."/>
            <person name="Nagy I."/>
            <person name="Pangilinan J."/>
            <person name="Yan J."/>
            <person name="Xiong Y."/>
            <person name="Grigoriev I.V."/>
            <person name="Hibbett D.S."/>
            <person name="Nagy L.G."/>
        </authorList>
    </citation>
    <scope>NUCLEOTIDE SEQUENCE [LARGE SCALE GENOMIC DNA]</scope>
    <source>
        <strain evidence="11 12">SZMC22713</strain>
    </source>
</reference>
<keyword evidence="12" id="KW-1185">Reference proteome</keyword>
<dbReference type="EMBL" id="ML170273">
    <property type="protein sequence ID" value="TDL15492.1"/>
    <property type="molecule type" value="Genomic_DNA"/>
</dbReference>
<evidence type="ECO:0000256" key="4">
    <source>
        <dbReference type="ARBA" id="ARBA00022617"/>
    </source>
</evidence>
<dbReference type="Gene3D" id="1.10.630.10">
    <property type="entry name" value="Cytochrome P450"/>
    <property type="match status" value="1"/>
</dbReference>
<evidence type="ECO:0000313" key="11">
    <source>
        <dbReference type="EMBL" id="TDL15492.1"/>
    </source>
</evidence>
<evidence type="ECO:0000256" key="2">
    <source>
        <dbReference type="ARBA" id="ARBA00005179"/>
    </source>
</evidence>
<evidence type="ECO:0000256" key="7">
    <source>
        <dbReference type="ARBA" id="ARBA00023004"/>
    </source>
</evidence>
<evidence type="ECO:0000256" key="9">
    <source>
        <dbReference type="PIRSR" id="PIRSR602401-1"/>
    </source>
</evidence>
<evidence type="ECO:0000256" key="6">
    <source>
        <dbReference type="ARBA" id="ARBA00023002"/>
    </source>
</evidence>
<comment type="pathway">
    <text evidence="2">Secondary metabolite biosynthesis.</text>
</comment>
<dbReference type="InterPro" id="IPR036396">
    <property type="entry name" value="Cyt_P450_sf"/>
</dbReference>
<dbReference type="OrthoDB" id="2789670at2759"/>
<dbReference type="InterPro" id="IPR001128">
    <property type="entry name" value="Cyt_P450"/>
</dbReference>
<dbReference type="GO" id="GO:0016705">
    <property type="term" value="F:oxidoreductase activity, acting on paired donors, with incorporation or reduction of molecular oxygen"/>
    <property type="evidence" value="ECO:0007669"/>
    <property type="project" value="InterPro"/>
</dbReference>
<keyword evidence="6 10" id="KW-0560">Oxidoreductase</keyword>
<dbReference type="PANTHER" id="PTHR46300:SF7">
    <property type="entry name" value="P450, PUTATIVE (EUROFUNG)-RELATED"/>
    <property type="match status" value="1"/>
</dbReference>
<dbReference type="GO" id="GO:0020037">
    <property type="term" value="F:heme binding"/>
    <property type="evidence" value="ECO:0007669"/>
    <property type="project" value="InterPro"/>
</dbReference>
<dbReference type="GO" id="GO:0004497">
    <property type="term" value="F:monooxygenase activity"/>
    <property type="evidence" value="ECO:0007669"/>
    <property type="project" value="UniProtKB-KW"/>
</dbReference>
<protein>
    <submittedName>
        <fullName evidence="11">Cytochrome P450</fullName>
    </submittedName>
</protein>
<gene>
    <name evidence="11" type="ORF">BD410DRAFT_732666</name>
</gene>
<sequence length="499" mass="55900">MLSLAEVGLVLFGVFLVYQLFISRTRKNFPPGPRGYPIIGNLFDMPSGDEVFVWAKWRERWGPLNSVTTLGQTIVVANSYQKAIELCDKKSSIYSERAPMPMAGELVGWKENLAFRPYGKEFRYGRRVYHQEFGNNVSLEKFQPAQDTEACKFLKNLLDKPTDFIKLSAGIAGAMSMRTAYGYEKVDLDFITLVNRVMDTAGVAAAPNSFMVNMVPWLLNIPSWFPGAGFKKIAAKWRHELLTMNQIPWDFVKSQVAAGTALDSFSSRLLREVKSAEDENYIKWLAAGILVGGTDTSYGTILSFFLAMVHNPEVQRKAQAEIDAVVGTDRLPTYADRPHLPYVESLKKEIYRCFVVGPLGIPHMSNADDVHDGYFIPKGAILFTNIWLIAHDPDVYTRPMDFYPERYLGPNPQQDPMDFAFGFGRRICPGRYLADAAVWITMAKLLAAFNVLPPVKNGKSYIPPIEMTPGLVSHPKDFDAIVVPRSVKAVALINASVDQ</sequence>
<dbReference type="VEuPathDB" id="FungiDB:BD410DRAFT_732666"/>
<dbReference type="PRINTS" id="PR00463">
    <property type="entry name" value="EP450I"/>
</dbReference>
<dbReference type="PROSITE" id="PS00086">
    <property type="entry name" value="CYTOCHROME_P450"/>
    <property type="match status" value="1"/>
</dbReference>
<keyword evidence="8 10" id="KW-0503">Monooxygenase</keyword>
<dbReference type="Proteomes" id="UP000294933">
    <property type="component" value="Unassembled WGS sequence"/>
</dbReference>
<proteinExistence type="inferred from homology"/>
<dbReference type="InterPro" id="IPR050364">
    <property type="entry name" value="Cytochrome_P450_fung"/>
</dbReference>
<feature type="binding site" description="axial binding residue" evidence="9">
    <location>
        <position position="428"/>
    </location>
    <ligand>
        <name>heme</name>
        <dbReference type="ChEBI" id="CHEBI:30413"/>
    </ligand>
    <ligandPart>
        <name>Fe</name>
        <dbReference type="ChEBI" id="CHEBI:18248"/>
    </ligandPart>
</feature>
<evidence type="ECO:0000313" key="12">
    <source>
        <dbReference type="Proteomes" id="UP000294933"/>
    </source>
</evidence>
<dbReference type="PANTHER" id="PTHR46300">
    <property type="entry name" value="P450, PUTATIVE (EUROFUNG)-RELATED-RELATED"/>
    <property type="match status" value="1"/>
</dbReference>
<keyword evidence="7 9" id="KW-0408">Iron</keyword>
<dbReference type="InterPro" id="IPR017972">
    <property type="entry name" value="Cyt_P450_CS"/>
</dbReference>
<accession>A0A4Y7PKZ8</accession>